<organism evidence="9 10">
    <name type="scientific">Litoreibacter ponti</name>
    <dbReference type="NCBI Taxonomy" id="1510457"/>
    <lineage>
        <taxon>Bacteria</taxon>
        <taxon>Pseudomonadati</taxon>
        <taxon>Pseudomonadota</taxon>
        <taxon>Alphaproteobacteria</taxon>
        <taxon>Rhodobacterales</taxon>
        <taxon>Roseobacteraceae</taxon>
        <taxon>Litoreibacter</taxon>
    </lineage>
</organism>
<name>A0A2T6BF06_9RHOB</name>
<evidence type="ECO:0000256" key="1">
    <source>
        <dbReference type="ARBA" id="ARBA00004651"/>
    </source>
</evidence>
<feature type="domain" description="Type II secretion system protein GspF" evidence="7">
    <location>
        <begin position="155"/>
        <end position="276"/>
    </location>
</feature>
<sequence>MNQFSALDPVYFVYIGVCIGVLVLAEGIRQSVWSADGDNYRKTKRLKMLSKGMSTEDVLESLRRPITNSRWQKIPIFGSIPAKMQQADFTMKPLPFLLICFGVSVVIFLFGQIKLGVWPALACAVTAGLVIPLNVINIVRRRRVETFSLQLPEALDLMKRGLSVGHPLNVTISNVAKTMKDPIATEFGLVSDQIAYGEDLPEAFNDLARRIDQEDMHYLAASIGIQHGSGGNLGGMFGTLANVIRKRFAMRRRIKAISSEGRISALLLSAMPFLMYGATTVTAPDYYTSVSDDPKFIWMAAAVVILVVSNALVLRKLVTFRF</sequence>
<comment type="caution">
    <text evidence="9">The sequence shown here is derived from an EMBL/GenBank/DDBJ whole genome shotgun (WGS) entry which is preliminary data.</text>
</comment>
<evidence type="ECO:0000256" key="4">
    <source>
        <dbReference type="ARBA" id="ARBA00022989"/>
    </source>
</evidence>
<dbReference type="InterPro" id="IPR018076">
    <property type="entry name" value="T2SS_GspF_dom"/>
</dbReference>
<feature type="transmembrane region" description="Helical" evidence="6">
    <location>
        <begin position="296"/>
        <end position="314"/>
    </location>
</feature>
<keyword evidence="5 6" id="KW-0472">Membrane</keyword>
<dbReference type="PANTHER" id="PTHR35007">
    <property type="entry name" value="INTEGRAL MEMBRANE PROTEIN-RELATED"/>
    <property type="match status" value="1"/>
</dbReference>
<dbReference type="InterPro" id="IPR042094">
    <property type="entry name" value="T2SS_GspF_sf"/>
</dbReference>
<evidence type="ECO:0000259" key="8">
    <source>
        <dbReference type="Pfam" id="PF19360"/>
    </source>
</evidence>
<dbReference type="Proteomes" id="UP000243978">
    <property type="component" value="Unassembled WGS sequence"/>
</dbReference>
<protein>
    <submittedName>
        <fullName evidence="9">Tight adherence protein B</fullName>
    </submittedName>
</protein>
<dbReference type="EMBL" id="QBKS01000002">
    <property type="protein sequence ID" value="PTX54645.1"/>
    <property type="molecule type" value="Genomic_DNA"/>
</dbReference>
<feature type="transmembrane region" description="Helical" evidence="6">
    <location>
        <begin position="6"/>
        <end position="25"/>
    </location>
</feature>
<dbReference type="PANTHER" id="PTHR35007:SF1">
    <property type="entry name" value="PILUS ASSEMBLY PROTEIN"/>
    <property type="match status" value="1"/>
</dbReference>
<evidence type="ECO:0000256" key="5">
    <source>
        <dbReference type="ARBA" id="ARBA00023136"/>
    </source>
</evidence>
<comment type="subcellular location">
    <subcellularLocation>
        <location evidence="1">Cell membrane</location>
        <topology evidence="1">Multi-pass membrane protein</topology>
    </subcellularLocation>
</comment>
<feature type="domain" description="Type II secretion system protein TadB-like N-terminal" evidence="8">
    <location>
        <begin position="11"/>
        <end position="114"/>
    </location>
</feature>
<keyword evidence="2" id="KW-1003">Cell membrane</keyword>
<dbReference type="Gene3D" id="1.20.81.30">
    <property type="entry name" value="Type II secretion system (T2SS), domain F"/>
    <property type="match status" value="1"/>
</dbReference>
<feature type="transmembrane region" description="Helical" evidence="6">
    <location>
        <begin position="93"/>
        <end position="111"/>
    </location>
</feature>
<evidence type="ECO:0000313" key="10">
    <source>
        <dbReference type="Proteomes" id="UP000243978"/>
    </source>
</evidence>
<evidence type="ECO:0000313" key="9">
    <source>
        <dbReference type="EMBL" id="PTX54645.1"/>
    </source>
</evidence>
<reference evidence="9 10" key="1">
    <citation type="submission" date="2018-04" db="EMBL/GenBank/DDBJ databases">
        <title>Genomic Encyclopedia of Archaeal and Bacterial Type Strains, Phase II (KMG-II): from individual species to whole genera.</title>
        <authorList>
            <person name="Goeker M."/>
        </authorList>
    </citation>
    <scope>NUCLEOTIDE SEQUENCE [LARGE SCALE GENOMIC DNA]</scope>
    <source>
        <strain evidence="9 10">DSM 100977</strain>
    </source>
</reference>
<proteinExistence type="predicted"/>
<evidence type="ECO:0000259" key="7">
    <source>
        <dbReference type="Pfam" id="PF00482"/>
    </source>
</evidence>
<dbReference type="RefSeq" id="WP_158270005.1">
    <property type="nucleotide sequence ID" value="NZ_QBKS01000002.1"/>
</dbReference>
<keyword evidence="10" id="KW-1185">Reference proteome</keyword>
<keyword evidence="4 6" id="KW-1133">Transmembrane helix</keyword>
<dbReference type="Pfam" id="PF19360">
    <property type="entry name" value="TadB_TadC_N"/>
    <property type="match status" value="1"/>
</dbReference>
<feature type="transmembrane region" description="Helical" evidence="6">
    <location>
        <begin position="256"/>
        <end position="276"/>
    </location>
</feature>
<dbReference type="InterPro" id="IPR045824">
    <property type="entry name" value="T2SS_TadB-like_N"/>
</dbReference>
<gene>
    <name evidence="9" type="ORF">C8N43_3462</name>
</gene>
<evidence type="ECO:0000256" key="2">
    <source>
        <dbReference type="ARBA" id="ARBA00022475"/>
    </source>
</evidence>
<keyword evidence="3 6" id="KW-0812">Transmembrane</keyword>
<dbReference type="OrthoDB" id="9803381at2"/>
<accession>A0A2T6BF06</accession>
<evidence type="ECO:0000256" key="6">
    <source>
        <dbReference type="SAM" id="Phobius"/>
    </source>
</evidence>
<evidence type="ECO:0000256" key="3">
    <source>
        <dbReference type="ARBA" id="ARBA00022692"/>
    </source>
</evidence>
<dbReference type="Pfam" id="PF00482">
    <property type="entry name" value="T2SSF"/>
    <property type="match status" value="1"/>
</dbReference>
<feature type="transmembrane region" description="Helical" evidence="6">
    <location>
        <begin position="117"/>
        <end position="139"/>
    </location>
</feature>
<dbReference type="AlphaFoldDB" id="A0A2T6BF06"/>
<dbReference type="GO" id="GO:0005886">
    <property type="term" value="C:plasma membrane"/>
    <property type="evidence" value="ECO:0007669"/>
    <property type="project" value="UniProtKB-SubCell"/>
</dbReference>